<dbReference type="Proteomes" id="UP000193144">
    <property type="component" value="Unassembled WGS sequence"/>
</dbReference>
<accession>A0A1Y2A532</accession>
<evidence type="ECO:0000313" key="3">
    <source>
        <dbReference type="Proteomes" id="UP000193144"/>
    </source>
</evidence>
<organism evidence="2 3">
    <name type="scientific">Clohesyomyces aquaticus</name>
    <dbReference type="NCBI Taxonomy" id="1231657"/>
    <lineage>
        <taxon>Eukaryota</taxon>
        <taxon>Fungi</taxon>
        <taxon>Dikarya</taxon>
        <taxon>Ascomycota</taxon>
        <taxon>Pezizomycotina</taxon>
        <taxon>Dothideomycetes</taxon>
        <taxon>Pleosporomycetidae</taxon>
        <taxon>Pleosporales</taxon>
        <taxon>Lindgomycetaceae</taxon>
        <taxon>Clohesyomyces</taxon>
    </lineage>
</organism>
<feature type="region of interest" description="Disordered" evidence="1">
    <location>
        <begin position="1"/>
        <end position="62"/>
    </location>
</feature>
<proteinExistence type="predicted"/>
<evidence type="ECO:0000256" key="1">
    <source>
        <dbReference type="SAM" id="MobiDB-lite"/>
    </source>
</evidence>
<reference evidence="2 3" key="1">
    <citation type="submission" date="2016-07" db="EMBL/GenBank/DDBJ databases">
        <title>Pervasive Adenine N6-methylation of Active Genes in Fungi.</title>
        <authorList>
            <consortium name="DOE Joint Genome Institute"/>
            <person name="Mondo S.J."/>
            <person name="Dannebaum R.O."/>
            <person name="Kuo R.C."/>
            <person name="Labutti K."/>
            <person name="Haridas S."/>
            <person name="Kuo A."/>
            <person name="Salamov A."/>
            <person name="Ahrendt S.R."/>
            <person name="Lipzen A."/>
            <person name="Sullivan W."/>
            <person name="Andreopoulos W.B."/>
            <person name="Clum A."/>
            <person name="Lindquist E."/>
            <person name="Daum C."/>
            <person name="Ramamoorthy G.K."/>
            <person name="Gryganskyi A."/>
            <person name="Culley D."/>
            <person name="Magnuson J.K."/>
            <person name="James T.Y."/>
            <person name="O'Malley M.A."/>
            <person name="Stajich J.E."/>
            <person name="Spatafora J.W."/>
            <person name="Visel A."/>
            <person name="Grigoriev I.V."/>
        </authorList>
    </citation>
    <scope>NUCLEOTIDE SEQUENCE [LARGE SCALE GENOMIC DNA]</scope>
    <source>
        <strain evidence="2 3">CBS 115471</strain>
    </source>
</reference>
<comment type="caution">
    <text evidence="2">The sequence shown here is derived from an EMBL/GenBank/DDBJ whole genome shotgun (WGS) entry which is preliminary data.</text>
</comment>
<keyword evidence="3" id="KW-1185">Reference proteome</keyword>
<sequence length="261" mass="28564">MGLGPSRRSTQARRPCPVWAMLDDGDEGRPVQAGRKHAAVPVPVPVPSSPAQRTSPRLAASSRGHDYWQWEATSPPPRPCRLRQRLLLGCAWMTWASSLVCRPARTIWGPARGSRSTVLIRPVQPNGLEVFSGIAMQPACSLVTPAGQPGGASEEESQGRAMQSTMQLQRLAGVAQPTATLRRRLHQSAHCIHPAQGQDFVFSLASDRTMKAQDQSECQPRTSVRLLLQRPRRGRATPPLWFAPKEVSRLGWSASRGHPST</sequence>
<evidence type="ECO:0000313" key="2">
    <source>
        <dbReference type="EMBL" id="ORY17135.1"/>
    </source>
</evidence>
<dbReference type="OrthoDB" id="10654382at2759"/>
<protein>
    <submittedName>
        <fullName evidence="2">Uncharacterized protein</fullName>
    </submittedName>
</protein>
<gene>
    <name evidence="2" type="ORF">BCR34DRAFT_583897</name>
</gene>
<dbReference type="AlphaFoldDB" id="A0A1Y2A532"/>
<dbReference type="EMBL" id="MCFA01000014">
    <property type="protein sequence ID" value="ORY17135.1"/>
    <property type="molecule type" value="Genomic_DNA"/>
</dbReference>
<name>A0A1Y2A532_9PLEO</name>